<feature type="domain" description="Abortive infection protein-like C-terminal" evidence="1">
    <location>
        <begin position="180"/>
        <end position="249"/>
    </location>
</feature>
<reference evidence="3 4" key="1">
    <citation type="submission" date="2019-10" db="EMBL/GenBank/DDBJ databases">
        <title>Two novel species isolated from a subtropical stream in China.</title>
        <authorList>
            <person name="Lu H."/>
        </authorList>
    </citation>
    <scope>NUCLEOTIDE SEQUENCE [LARGE SCALE GENOMIC DNA]</scope>
    <source>
        <strain evidence="3 4">FT103W</strain>
    </source>
</reference>
<dbReference type="RefSeq" id="WP_152801523.1">
    <property type="nucleotide sequence ID" value="NZ_WHUF01000001.1"/>
</dbReference>
<dbReference type="Pfam" id="PF18865">
    <property type="entry name" value="AbiJ_NTD5"/>
    <property type="match status" value="1"/>
</dbReference>
<evidence type="ECO:0000259" key="1">
    <source>
        <dbReference type="Pfam" id="PF14355"/>
    </source>
</evidence>
<comment type="caution">
    <text evidence="3">The sequence shown here is derived from an EMBL/GenBank/DDBJ whole genome shotgun (WGS) entry which is preliminary data.</text>
</comment>
<organism evidence="3 4">
    <name type="scientific">Rugamonas rivuli</name>
    <dbReference type="NCBI Taxonomy" id="2743358"/>
    <lineage>
        <taxon>Bacteria</taxon>
        <taxon>Pseudomonadati</taxon>
        <taxon>Pseudomonadota</taxon>
        <taxon>Betaproteobacteria</taxon>
        <taxon>Burkholderiales</taxon>
        <taxon>Oxalobacteraceae</taxon>
        <taxon>Telluria group</taxon>
        <taxon>Rugamonas</taxon>
    </lineage>
</organism>
<evidence type="ECO:0000313" key="4">
    <source>
        <dbReference type="Proteomes" id="UP000444318"/>
    </source>
</evidence>
<dbReference type="EMBL" id="WHUF01000001">
    <property type="protein sequence ID" value="MQA18461.1"/>
    <property type="molecule type" value="Genomic_DNA"/>
</dbReference>
<name>A0A843S881_9BURK</name>
<dbReference type="InterPro" id="IPR026001">
    <property type="entry name" value="Abi-like_C"/>
</dbReference>
<dbReference type="Proteomes" id="UP000444318">
    <property type="component" value="Unassembled WGS sequence"/>
</dbReference>
<accession>A0A843S881</accession>
<gene>
    <name evidence="3" type="ORF">GEV01_02915</name>
</gene>
<evidence type="ECO:0000259" key="2">
    <source>
        <dbReference type="Pfam" id="PF18865"/>
    </source>
</evidence>
<proteinExistence type="predicted"/>
<sequence>MTLDDYTTDPKKRGSLILALRRTIVSEFTAEDWKEFGYLSGHTEYIQGHKRLIRSLSWGDEDYGQCVLQTLEHLFREDMVAVEQLINHAKLTSLLLRDSAELSIFVLSGLESVKSEAPTGLSSGDVVLRALNDAEHLMQVSGPVSAVDRLHTVLHGYFRSLCIEEGIAVADDASLTALFKILRQEHSVLQSLGSYDKDLVRVLQGFAQAIYALNSLRNNGSVAHPSEDLLGEAEAHLAVNASRTIFNYISAKVGH</sequence>
<evidence type="ECO:0000313" key="3">
    <source>
        <dbReference type="EMBL" id="MQA18461.1"/>
    </source>
</evidence>
<dbReference type="Pfam" id="PF14355">
    <property type="entry name" value="Abi_C"/>
    <property type="match status" value="1"/>
</dbReference>
<dbReference type="InterPro" id="IPR040508">
    <property type="entry name" value="AbiJ_NTD5"/>
</dbReference>
<protein>
    <recommendedName>
        <fullName evidence="5">Abortive infection protein-like C-terminal domain-containing protein</fullName>
    </recommendedName>
</protein>
<keyword evidence="4" id="KW-1185">Reference proteome</keyword>
<evidence type="ECO:0008006" key="5">
    <source>
        <dbReference type="Google" id="ProtNLM"/>
    </source>
</evidence>
<dbReference type="AlphaFoldDB" id="A0A843S881"/>
<feature type="domain" description="AbiJ N-terminal" evidence="2">
    <location>
        <begin position="11"/>
        <end position="93"/>
    </location>
</feature>